<dbReference type="Proteomes" id="UP001187192">
    <property type="component" value="Unassembled WGS sequence"/>
</dbReference>
<name>A0AA88DR82_FICCA</name>
<organism evidence="1 2">
    <name type="scientific">Ficus carica</name>
    <name type="common">Common fig</name>
    <dbReference type="NCBI Taxonomy" id="3494"/>
    <lineage>
        <taxon>Eukaryota</taxon>
        <taxon>Viridiplantae</taxon>
        <taxon>Streptophyta</taxon>
        <taxon>Embryophyta</taxon>
        <taxon>Tracheophyta</taxon>
        <taxon>Spermatophyta</taxon>
        <taxon>Magnoliopsida</taxon>
        <taxon>eudicotyledons</taxon>
        <taxon>Gunneridae</taxon>
        <taxon>Pentapetalae</taxon>
        <taxon>rosids</taxon>
        <taxon>fabids</taxon>
        <taxon>Rosales</taxon>
        <taxon>Moraceae</taxon>
        <taxon>Ficeae</taxon>
        <taxon>Ficus</taxon>
    </lineage>
</organism>
<reference evidence="1" key="1">
    <citation type="submission" date="2023-07" db="EMBL/GenBank/DDBJ databases">
        <title>draft genome sequence of fig (Ficus carica).</title>
        <authorList>
            <person name="Takahashi T."/>
            <person name="Nishimura K."/>
        </authorList>
    </citation>
    <scope>NUCLEOTIDE SEQUENCE</scope>
</reference>
<dbReference type="AlphaFoldDB" id="A0AA88DR82"/>
<sequence length="104" mass="11895">MIPRIVRDLANPNFLWIARIWYDVVLTGHKLITYVHAVGRSVTSWYQSKFPAIQFHSSAASATVLLDEEDREVPSAFRGMEEEPRIFDETQGVAARYGDPLQIM</sequence>
<evidence type="ECO:0000313" key="2">
    <source>
        <dbReference type="Proteomes" id="UP001187192"/>
    </source>
</evidence>
<gene>
    <name evidence="1" type="ORF">TIFTF001_029104</name>
</gene>
<dbReference type="EMBL" id="BTGU01000094">
    <property type="protein sequence ID" value="GMN60013.1"/>
    <property type="molecule type" value="Genomic_DNA"/>
</dbReference>
<comment type="caution">
    <text evidence="1">The sequence shown here is derived from an EMBL/GenBank/DDBJ whole genome shotgun (WGS) entry which is preliminary data.</text>
</comment>
<evidence type="ECO:0000313" key="1">
    <source>
        <dbReference type="EMBL" id="GMN60013.1"/>
    </source>
</evidence>
<protein>
    <submittedName>
        <fullName evidence="1">Uncharacterized protein</fullName>
    </submittedName>
</protein>
<proteinExistence type="predicted"/>
<accession>A0AA88DR82</accession>
<keyword evidence="2" id="KW-1185">Reference proteome</keyword>